<evidence type="ECO:0000259" key="1">
    <source>
        <dbReference type="Pfam" id="PF20013"/>
    </source>
</evidence>
<reference evidence="5" key="1">
    <citation type="journal article" date="2019" name="Int. J. Syst. Evol. Microbiol.">
        <title>The Global Catalogue of Microorganisms (GCM) 10K type strain sequencing project: providing services to taxonomists for standard genome sequencing and annotation.</title>
        <authorList>
            <consortium name="The Broad Institute Genomics Platform"/>
            <consortium name="The Broad Institute Genome Sequencing Center for Infectious Disease"/>
            <person name="Wu L."/>
            <person name="Ma J."/>
        </authorList>
    </citation>
    <scope>NUCLEOTIDE SEQUENCE [LARGE SCALE GENOMIC DNA]</scope>
    <source>
        <strain evidence="5">JCM 17440</strain>
    </source>
</reference>
<dbReference type="Pfam" id="PF20052">
    <property type="entry name" value="GAP1-C"/>
    <property type="match status" value="1"/>
</dbReference>
<evidence type="ECO:0000313" key="5">
    <source>
        <dbReference type="Proteomes" id="UP001501710"/>
    </source>
</evidence>
<sequence>MDFHQLYYTSCRTGLSGYAGYQFNAVTPGVSPEVMHEVEAVGSYEPPGTLGHEPTAEQIEACPINLCFVPGPEPIVANVVFTGTDYSGRFGNYFAHALVPSGGRTWPRAWGALPIELWRAPLWTRDAVPNPDLPPLPGPLPTGPLNRAAVDRFLDATPRRPLLPPLLAAAERAVLDEERSVVILAPTDDEVAYWIAAVCYLLPPPLVARLSFATYQFRPSYSRHHVLGTVPGAEIVADERAFAGFFLFDVTTGASSDVDAGPLALLLAGAGPVAAEPLWRRATTLATGGELRLADWHPVVAAAALLDGPVGVGPDDLDAACAWLGENASRLDRDTVSGVGAAALGHDAASPAHMTGLADAAAAAGLDDLLAMAEERLVTGHLAAASTHGGPAPDAARLRSARARAQARRGYAQHLAGADTATVVRVLDLANAHGVQPDPHTLRTCGAKVVGPYLLRRPDEQELHEAVRRWPDLRAGTLLYVDQVSAADPARVHALFDAGLDAVVPADELAELPALHEAALVARGRRNREPPVDTALAVLSARGPAGRLDRALLDALWPGGWTPEEARALLAGLPDGARGDPVLVPWVKPLLSERRTLDGPARQESYGELCDLVDGLPLAGLLPAGLRDRVEAVAWIRRVEKPLRGKRNEKERLEAGRALVGAHGTTAIAPAEDYLLLRLGVLLPTLPHDALAEVLAAASTEVVDAYLGWLARTIDGERGAAVPAAGAAFATLWTAEDHKATQVARAIHDVLLRSMPDWRNRDLNAVERDVRRRTGRMTALQDYQRWRDKHCRRRRWLPGRPAR</sequence>
<evidence type="ECO:0000313" key="4">
    <source>
        <dbReference type="EMBL" id="GAA4239860.1"/>
    </source>
</evidence>
<gene>
    <name evidence="4" type="ORF">GCM10022254_62300</name>
</gene>
<keyword evidence="5" id="KW-1185">Reference proteome</keyword>
<dbReference type="InterPro" id="IPR045402">
    <property type="entry name" value="GAP1-N2"/>
</dbReference>
<comment type="caution">
    <text evidence="4">The sequence shown here is derived from an EMBL/GenBank/DDBJ whole genome shotgun (WGS) entry which is preliminary data.</text>
</comment>
<protein>
    <submittedName>
        <fullName evidence="4">Uncharacterized protein</fullName>
    </submittedName>
</protein>
<feature type="domain" description="GTPase-associated protein 1 N-terminal" evidence="1">
    <location>
        <begin position="3"/>
        <end position="137"/>
    </location>
</feature>
<dbReference type="Proteomes" id="UP001501710">
    <property type="component" value="Unassembled WGS sequence"/>
</dbReference>
<dbReference type="EMBL" id="BAABAS010000021">
    <property type="protein sequence ID" value="GAA4239860.1"/>
    <property type="molecule type" value="Genomic_DNA"/>
</dbReference>
<feature type="domain" description="GTPase-associated protein 1-like C-terminal" evidence="3">
    <location>
        <begin position="279"/>
        <end position="779"/>
    </location>
</feature>
<evidence type="ECO:0000259" key="2">
    <source>
        <dbReference type="Pfam" id="PF20014"/>
    </source>
</evidence>
<feature type="domain" description="GTPase-associated protein 1 middle" evidence="2">
    <location>
        <begin position="151"/>
        <end position="251"/>
    </location>
</feature>
<accession>A0ABP8CIW0</accession>
<evidence type="ECO:0000259" key="3">
    <source>
        <dbReference type="Pfam" id="PF20052"/>
    </source>
</evidence>
<dbReference type="Pfam" id="PF20013">
    <property type="entry name" value="GAP1-N2"/>
    <property type="match status" value="1"/>
</dbReference>
<dbReference type="InterPro" id="IPR049532">
    <property type="entry name" value="GAP1-like_C"/>
</dbReference>
<name>A0ABP8CIW0_9ACTN</name>
<proteinExistence type="predicted"/>
<organism evidence="4 5">
    <name type="scientific">Actinomadura meridiana</name>
    <dbReference type="NCBI Taxonomy" id="559626"/>
    <lineage>
        <taxon>Bacteria</taxon>
        <taxon>Bacillati</taxon>
        <taxon>Actinomycetota</taxon>
        <taxon>Actinomycetes</taxon>
        <taxon>Streptosporangiales</taxon>
        <taxon>Thermomonosporaceae</taxon>
        <taxon>Actinomadura</taxon>
    </lineage>
</organism>
<dbReference type="RefSeq" id="WP_344904168.1">
    <property type="nucleotide sequence ID" value="NZ_BAABAS010000021.1"/>
</dbReference>
<dbReference type="Pfam" id="PF20014">
    <property type="entry name" value="GAP1-M"/>
    <property type="match status" value="1"/>
</dbReference>
<dbReference type="InterPro" id="IPR045401">
    <property type="entry name" value="GAP1-M"/>
</dbReference>